<dbReference type="EMBL" id="CAJVPV010008097">
    <property type="protein sequence ID" value="CAG8626425.1"/>
    <property type="molecule type" value="Genomic_DNA"/>
</dbReference>
<dbReference type="Proteomes" id="UP000789342">
    <property type="component" value="Unassembled WGS sequence"/>
</dbReference>
<dbReference type="AlphaFoldDB" id="A0A9N9D8B0"/>
<keyword evidence="2" id="KW-1185">Reference proteome</keyword>
<dbReference type="OrthoDB" id="2439278at2759"/>
<gene>
    <name evidence="1" type="ORF">AMORRO_LOCUS8894</name>
</gene>
<proteinExistence type="predicted"/>
<evidence type="ECO:0000313" key="2">
    <source>
        <dbReference type="Proteomes" id="UP000789342"/>
    </source>
</evidence>
<accession>A0A9N9D8B0</accession>
<reference evidence="1" key="1">
    <citation type="submission" date="2021-06" db="EMBL/GenBank/DDBJ databases">
        <authorList>
            <person name="Kallberg Y."/>
            <person name="Tangrot J."/>
            <person name="Rosling A."/>
        </authorList>
    </citation>
    <scope>NUCLEOTIDE SEQUENCE</scope>
    <source>
        <strain evidence="1">CL551</strain>
    </source>
</reference>
<name>A0A9N9D8B0_9GLOM</name>
<sequence>MITGFVIPLRLYSTIQSSQSLRVIIPNHKLFLLSPYWNVPVKCGKKFPSAELSKLPLITTLNLNPCKPTANYHSESLQTQATLRDNYATTVDRLEVYSEEINYKFPMHLTRESDNFYVVDSDFKTYRLKRNKRSFFTDTDARQWSFQRFYSSIIHSEDSPKTFNEIFDTWTASLKFIRTARNVPKSIVNFVGDLIEFNNTKESERIRHAYEQNFEAHLLATVSSGSVTKNELAKSYMIQANEILNSTSGKQDEEVSYTITNNNEDPMLDPNQVYNDDEFTEESPTCKNNRKRKLGDDELPGYDGLVFLFNDSNEDTIIEKIDENTLEEERKLPLARDNKNPSKFIFDDMLNAFQTYQNKIPKTRRVFTPAYWGVLDLTRESLYGCKEITENNLQQLSQDFADHIKWKCEPASKDIQDYFDSNCEKLDNSGENRDLKHFYTNAQFLKNNMHFFQGMLTEEQLKMTSSYPLFNGTFTSDRIRHAWGEIQTISSSDARNEKSDPFKKARMSRKVDMKVTLLKAPNKFEALFGEISGGLGPFGIPTACRKKRFLDKVKLMVTMRDSINRLLKECDYVSNEKRLEIIVFGWLQFGLQLNFYAMDWMGSGVYRFGLIDRCRIPADIDDCDILEDAYCILNLLQRKLLDTERAVRNLFSNNTKGKRRQIASESKAELNVNRSP</sequence>
<organism evidence="1 2">
    <name type="scientific">Acaulospora morrowiae</name>
    <dbReference type="NCBI Taxonomy" id="94023"/>
    <lineage>
        <taxon>Eukaryota</taxon>
        <taxon>Fungi</taxon>
        <taxon>Fungi incertae sedis</taxon>
        <taxon>Mucoromycota</taxon>
        <taxon>Glomeromycotina</taxon>
        <taxon>Glomeromycetes</taxon>
        <taxon>Diversisporales</taxon>
        <taxon>Acaulosporaceae</taxon>
        <taxon>Acaulospora</taxon>
    </lineage>
</organism>
<evidence type="ECO:0000313" key="1">
    <source>
        <dbReference type="EMBL" id="CAG8626425.1"/>
    </source>
</evidence>
<protein>
    <submittedName>
        <fullName evidence="1">15466_t:CDS:1</fullName>
    </submittedName>
</protein>
<comment type="caution">
    <text evidence="1">The sequence shown here is derived from an EMBL/GenBank/DDBJ whole genome shotgun (WGS) entry which is preliminary data.</text>
</comment>